<dbReference type="EMBL" id="JAPEUV010000113">
    <property type="protein sequence ID" value="KAJ4332613.1"/>
    <property type="molecule type" value="Genomic_DNA"/>
</dbReference>
<gene>
    <name evidence="2" type="ORF">N0V87_008240</name>
</gene>
<accession>A0A9W9BWA8</accession>
<proteinExistence type="predicted"/>
<protein>
    <submittedName>
        <fullName evidence="2">Uncharacterized protein</fullName>
    </submittedName>
</protein>
<feature type="compositionally biased region" description="Polar residues" evidence="1">
    <location>
        <begin position="202"/>
        <end position="211"/>
    </location>
</feature>
<dbReference type="Proteomes" id="UP001140562">
    <property type="component" value="Unassembled WGS sequence"/>
</dbReference>
<organism evidence="2 3">
    <name type="scientific">Didymella glomerata</name>
    <dbReference type="NCBI Taxonomy" id="749621"/>
    <lineage>
        <taxon>Eukaryota</taxon>
        <taxon>Fungi</taxon>
        <taxon>Dikarya</taxon>
        <taxon>Ascomycota</taxon>
        <taxon>Pezizomycotina</taxon>
        <taxon>Dothideomycetes</taxon>
        <taxon>Pleosporomycetidae</taxon>
        <taxon>Pleosporales</taxon>
        <taxon>Pleosporineae</taxon>
        <taxon>Didymellaceae</taxon>
        <taxon>Didymella</taxon>
    </lineage>
</organism>
<comment type="caution">
    <text evidence="2">The sequence shown here is derived from an EMBL/GenBank/DDBJ whole genome shotgun (WGS) entry which is preliminary data.</text>
</comment>
<evidence type="ECO:0000313" key="3">
    <source>
        <dbReference type="Proteomes" id="UP001140562"/>
    </source>
</evidence>
<name>A0A9W9BWA8_9PLEO</name>
<evidence type="ECO:0000313" key="2">
    <source>
        <dbReference type="EMBL" id="KAJ4332613.1"/>
    </source>
</evidence>
<evidence type="ECO:0000256" key="1">
    <source>
        <dbReference type="SAM" id="MobiDB-lite"/>
    </source>
</evidence>
<sequence length="211" mass="23616">MEADAGRGHCFELYDNKQFSWVSCSCLSTISTNKNITDACPLQGLLVDLRLSVKDSFRSEVNVSDIPIQRLLDRCAEIVKGMNKKPDDTDEGMNSALDVGAIPHENLVPHRTKRDGLYIDEADIQHVLEWLKSMPKTTKTCGYDFAYEPLKDGTESGEFVQVLPERNDEENTQCEAMCEHAEIKRTTPGRNKTKGKKGNGNSSITFQTRAL</sequence>
<feature type="region of interest" description="Disordered" evidence="1">
    <location>
        <begin position="185"/>
        <end position="211"/>
    </location>
</feature>
<reference evidence="2" key="1">
    <citation type="submission" date="2022-10" db="EMBL/GenBank/DDBJ databases">
        <title>Tapping the CABI collections for fungal endophytes: first genome assemblies for Collariella, Neodidymelliopsis, Ascochyta clinopodiicola, Didymella pomorum, Didymosphaeria variabile, Neocosmospora piperis and Neocucurbitaria cava.</title>
        <authorList>
            <person name="Hill R."/>
        </authorList>
    </citation>
    <scope>NUCLEOTIDE SEQUENCE</scope>
    <source>
        <strain evidence="2">IMI 360193</strain>
    </source>
</reference>
<dbReference type="AlphaFoldDB" id="A0A9W9BWA8"/>
<keyword evidence="3" id="KW-1185">Reference proteome</keyword>